<dbReference type="InterPro" id="IPR035994">
    <property type="entry name" value="Nucleoside_phosphorylase_sf"/>
</dbReference>
<reference evidence="2 3" key="1">
    <citation type="submission" date="2020-08" db="EMBL/GenBank/DDBJ databases">
        <title>Paraeoetvoesia sp. YC-7-48 draft genome sequence.</title>
        <authorList>
            <person name="Yao L."/>
        </authorList>
    </citation>
    <scope>NUCLEOTIDE SEQUENCE [LARGE SCALE GENOMIC DNA]</scope>
    <source>
        <strain evidence="3">YC-7-48</strain>
    </source>
</reference>
<comment type="caution">
    <text evidence="2">The sequence shown here is derived from an EMBL/GenBank/DDBJ whole genome shotgun (WGS) entry which is preliminary data.</text>
</comment>
<dbReference type="SUPFAM" id="SSF53167">
    <property type="entry name" value="Purine and uridine phosphorylases"/>
    <property type="match status" value="1"/>
</dbReference>
<dbReference type="PANTHER" id="PTHR46832:SF1">
    <property type="entry name" value="5'-METHYLTHIOADENOSINE_S-ADENOSYLHOMOCYSTEINE NUCLEOSIDASE"/>
    <property type="match status" value="1"/>
</dbReference>
<sequence length="188" mass="20576">MRCMSEKLLLVCALPDELVPGSLPANVRVVYTGMGKINAAMGTLKAIHESRPSLILNLGTAGGLKEGLTGLLPIGRVVQRDVVTSLAPRGQMPYCPRPQQYFSIQSSGHTCGTGDSFVTAHDPWFDHAAIDLVDMELYAIAAAAHEHNVPWMSFKYVSDRADDAAVDTWKRDKHLGQQLFLEALKKFL</sequence>
<dbReference type="GO" id="GO:0008930">
    <property type="term" value="F:methylthioadenosine nucleosidase activity"/>
    <property type="evidence" value="ECO:0007669"/>
    <property type="project" value="TreeGrafter"/>
</dbReference>
<evidence type="ECO:0000259" key="1">
    <source>
        <dbReference type="Pfam" id="PF01048"/>
    </source>
</evidence>
<dbReference type="Gene3D" id="3.40.50.1580">
    <property type="entry name" value="Nucleoside phosphorylase domain"/>
    <property type="match status" value="1"/>
</dbReference>
<dbReference type="GO" id="GO:0009116">
    <property type="term" value="P:nucleoside metabolic process"/>
    <property type="evidence" value="ECO:0007669"/>
    <property type="project" value="InterPro"/>
</dbReference>
<dbReference type="AlphaFoldDB" id="A0A842HKE4"/>
<dbReference type="Proteomes" id="UP000545386">
    <property type="component" value="Unassembled WGS sequence"/>
</dbReference>
<dbReference type="EMBL" id="JACJUU010000001">
    <property type="protein sequence ID" value="MBC2768756.1"/>
    <property type="molecule type" value="Genomic_DNA"/>
</dbReference>
<protein>
    <submittedName>
        <fullName evidence="2">5'-methylthioadenosine nucleosidase</fullName>
    </submittedName>
</protein>
<dbReference type="Pfam" id="PF01048">
    <property type="entry name" value="PNP_UDP_1"/>
    <property type="match status" value="1"/>
</dbReference>
<keyword evidence="3" id="KW-1185">Reference proteome</keyword>
<dbReference type="InterPro" id="IPR000845">
    <property type="entry name" value="Nucleoside_phosphorylase_d"/>
</dbReference>
<name>A0A842HKE4_9BURK</name>
<accession>A0A842HKE4</accession>
<organism evidence="2 3">
    <name type="scientific">Pusillimonas minor</name>
    <dbReference type="NCBI Taxonomy" id="2697024"/>
    <lineage>
        <taxon>Bacteria</taxon>
        <taxon>Pseudomonadati</taxon>
        <taxon>Pseudomonadota</taxon>
        <taxon>Betaproteobacteria</taxon>
        <taxon>Burkholderiales</taxon>
        <taxon>Alcaligenaceae</taxon>
        <taxon>Pusillimonas</taxon>
    </lineage>
</organism>
<dbReference type="GO" id="GO:0008782">
    <property type="term" value="F:adenosylhomocysteine nucleosidase activity"/>
    <property type="evidence" value="ECO:0007669"/>
    <property type="project" value="TreeGrafter"/>
</dbReference>
<dbReference type="GO" id="GO:0005829">
    <property type="term" value="C:cytosol"/>
    <property type="evidence" value="ECO:0007669"/>
    <property type="project" value="TreeGrafter"/>
</dbReference>
<dbReference type="GO" id="GO:0019284">
    <property type="term" value="P:L-methionine salvage from S-adenosylmethionine"/>
    <property type="evidence" value="ECO:0007669"/>
    <property type="project" value="TreeGrafter"/>
</dbReference>
<dbReference type="PANTHER" id="PTHR46832">
    <property type="entry name" value="5'-METHYLTHIOADENOSINE/S-ADENOSYLHOMOCYSTEINE NUCLEOSIDASE"/>
    <property type="match status" value="1"/>
</dbReference>
<gene>
    <name evidence="2" type="ORF">GTU67_02365</name>
</gene>
<evidence type="ECO:0000313" key="3">
    <source>
        <dbReference type="Proteomes" id="UP000545386"/>
    </source>
</evidence>
<evidence type="ECO:0000313" key="2">
    <source>
        <dbReference type="EMBL" id="MBC2768756.1"/>
    </source>
</evidence>
<feature type="domain" description="Nucleoside phosphorylase" evidence="1">
    <location>
        <begin position="26"/>
        <end position="171"/>
    </location>
</feature>
<proteinExistence type="predicted"/>